<dbReference type="RefSeq" id="WP_052830445.1">
    <property type="nucleotide sequence ID" value="NZ_CP007142.1"/>
</dbReference>
<dbReference type="OrthoDB" id="6369105at2"/>
<accession>A0A0C5VTJ9</accession>
<keyword evidence="1" id="KW-0732">Signal</keyword>
<evidence type="ECO:0000313" key="3">
    <source>
        <dbReference type="Proteomes" id="UP000032266"/>
    </source>
</evidence>
<organism evidence="2 3">
    <name type="scientific">Gynuella sunshinyii YC6258</name>
    <dbReference type="NCBI Taxonomy" id="1445510"/>
    <lineage>
        <taxon>Bacteria</taxon>
        <taxon>Pseudomonadati</taxon>
        <taxon>Pseudomonadota</taxon>
        <taxon>Gammaproteobacteria</taxon>
        <taxon>Oceanospirillales</taxon>
        <taxon>Saccharospirillaceae</taxon>
        <taxon>Gynuella</taxon>
    </lineage>
</organism>
<gene>
    <name evidence="2" type="ORF">YC6258_04601</name>
</gene>
<dbReference type="Pfam" id="PF11153">
    <property type="entry name" value="DUF2931"/>
    <property type="match status" value="1"/>
</dbReference>
<keyword evidence="3" id="KW-1185">Reference proteome</keyword>
<dbReference type="InterPro" id="IPR021326">
    <property type="entry name" value="DUF2931"/>
</dbReference>
<feature type="chain" id="PRO_5002183574" description="DUF2931 family protein" evidence="1">
    <location>
        <begin position="22"/>
        <end position="206"/>
    </location>
</feature>
<dbReference type="HOGENOM" id="CLU_1265456_0_0_6"/>
<protein>
    <recommendedName>
        <fullName evidence="4">DUF2931 family protein</fullName>
    </recommendedName>
</protein>
<evidence type="ECO:0000256" key="1">
    <source>
        <dbReference type="SAM" id="SignalP"/>
    </source>
</evidence>
<proteinExistence type="predicted"/>
<sequence length="206" mass="23120">MNILKNLCWLILLSLILNACRADDTYNYGADTGGYGGRGWPIWVEQLVFNESWGAPVGALSGGRPDVSERLPGGKAAVLGYVPLPETIRARWFSYRTQTFYEATLVISEEKRSQIKEWFERYPRKKFVHNLVTGISGEGTMQAWWFVGCVNFGCPEEYESHYFELAPRIQATVAEGDARIHSAGTEQEVEMGNLPPEVLDLIPPDS</sequence>
<dbReference type="AlphaFoldDB" id="A0A0C5VTJ9"/>
<evidence type="ECO:0008006" key="4">
    <source>
        <dbReference type="Google" id="ProtNLM"/>
    </source>
</evidence>
<dbReference type="STRING" id="1445510.YC6258_04601"/>
<name>A0A0C5VTJ9_9GAMM</name>
<dbReference type="EMBL" id="CP007142">
    <property type="protein sequence ID" value="AJQ96633.1"/>
    <property type="molecule type" value="Genomic_DNA"/>
</dbReference>
<feature type="signal peptide" evidence="1">
    <location>
        <begin position="1"/>
        <end position="21"/>
    </location>
</feature>
<reference evidence="2 3" key="1">
    <citation type="submission" date="2014-01" db="EMBL/GenBank/DDBJ databases">
        <title>Full genme sequencing of cellulolytic bacterium Gynuella sunshinyii YC6258T gen. nov., sp. nov.</title>
        <authorList>
            <person name="Khan H."/>
            <person name="Chung E.J."/>
            <person name="Chung Y.R."/>
        </authorList>
    </citation>
    <scope>NUCLEOTIDE SEQUENCE [LARGE SCALE GENOMIC DNA]</scope>
    <source>
        <strain evidence="2 3">YC6258</strain>
    </source>
</reference>
<evidence type="ECO:0000313" key="2">
    <source>
        <dbReference type="EMBL" id="AJQ96633.1"/>
    </source>
</evidence>
<dbReference type="KEGG" id="gsn:YC6258_04601"/>
<dbReference type="Proteomes" id="UP000032266">
    <property type="component" value="Chromosome"/>
</dbReference>